<evidence type="ECO:0000256" key="5">
    <source>
        <dbReference type="ARBA" id="ARBA00023180"/>
    </source>
</evidence>
<keyword evidence="2 7" id="KW-0732">Signal</keyword>
<dbReference type="STRING" id="105696.A0A1Y2MBC1"/>
<dbReference type="GO" id="GO:0005576">
    <property type="term" value="C:extracellular region"/>
    <property type="evidence" value="ECO:0007669"/>
    <property type="project" value="InterPro"/>
</dbReference>
<evidence type="ECO:0000256" key="7">
    <source>
        <dbReference type="SAM" id="SignalP"/>
    </source>
</evidence>
<proteinExistence type="predicted"/>
<dbReference type="PANTHER" id="PTHR23301">
    <property type="entry name" value="CHITIN BINDING PERITROPHIN-A"/>
    <property type="match status" value="1"/>
</dbReference>
<dbReference type="InterPro" id="IPR002557">
    <property type="entry name" value="Chitin-bd_dom"/>
</dbReference>
<dbReference type="AlphaFoldDB" id="A0A1Y2MBC1"/>
<dbReference type="PROSITE" id="PS50940">
    <property type="entry name" value="CHIT_BIND_II"/>
    <property type="match status" value="2"/>
</dbReference>
<evidence type="ECO:0000259" key="8">
    <source>
        <dbReference type="PROSITE" id="PS50940"/>
    </source>
</evidence>
<keyword evidence="10" id="KW-1185">Reference proteome</keyword>
<feature type="domain" description="Chitin-binding type-2" evidence="8">
    <location>
        <begin position="64"/>
        <end position="118"/>
    </location>
</feature>
<dbReference type="Pfam" id="PF01607">
    <property type="entry name" value="CBM_14"/>
    <property type="match status" value="2"/>
</dbReference>
<evidence type="ECO:0000256" key="1">
    <source>
        <dbReference type="ARBA" id="ARBA00022669"/>
    </source>
</evidence>
<feature type="domain" description="Chitin-binding type-2" evidence="8">
    <location>
        <begin position="179"/>
        <end position="234"/>
    </location>
</feature>
<dbReference type="Proteomes" id="UP000193240">
    <property type="component" value="Unassembled WGS sequence"/>
</dbReference>
<keyword evidence="4" id="KW-1015">Disulfide bond</keyword>
<dbReference type="InterPro" id="IPR051940">
    <property type="entry name" value="Chitin_bind-dev_reg"/>
</dbReference>
<dbReference type="InParanoid" id="A0A1Y2MBC1"/>
<dbReference type="InterPro" id="IPR036508">
    <property type="entry name" value="Chitin-bd_dom_sf"/>
</dbReference>
<evidence type="ECO:0000256" key="3">
    <source>
        <dbReference type="ARBA" id="ARBA00022737"/>
    </source>
</evidence>
<keyword evidence="5" id="KW-0325">Glycoprotein</keyword>
<feature type="region of interest" description="Disordered" evidence="6">
    <location>
        <begin position="228"/>
        <end position="255"/>
    </location>
</feature>
<organism evidence="9 10">
    <name type="scientific">Epicoccum nigrum</name>
    <name type="common">Soil fungus</name>
    <name type="synonym">Epicoccum purpurascens</name>
    <dbReference type="NCBI Taxonomy" id="105696"/>
    <lineage>
        <taxon>Eukaryota</taxon>
        <taxon>Fungi</taxon>
        <taxon>Dikarya</taxon>
        <taxon>Ascomycota</taxon>
        <taxon>Pezizomycotina</taxon>
        <taxon>Dothideomycetes</taxon>
        <taxon>Pleosporomycetidae</taxon>
        <taxon>Pleosporales</taxon>
        <taxon>Pleosporineae</taxon>
        <taxon>Didymellaceae</taxon>
        <taxon>Epicoccum</taxon>
    </lineage>
</organism>
<dbReference type="SMART" id="SM00494">
    <property type="entry name" value="ChtBD2"/>
    <property type="match status" value="2"/>
</dbReference>
<accession>A0A1Y2MBC1</accession>
<keyword evidence="1" id="KW-0147">Chitin-binding</keyword>
<name>A0A1Y2MBC1_EPING</name>
<evidence type="ECO:0000256" key="4">
    <source>
        <dbReference type="ARBA" id="ARBA00023157"/>
    </source>
</evidence>
<dbReference type="PANTHER" id="PTHR23301:SF0">
    <property type="entry name" value="CHITIN-BINDING TYPE-2 DOMAIN-CONTAINING PROTEIN-RELATED"/>
    <property type="match status" value="1"/>
</dbReference>
<gene>
    <name evidence="9" type="ORF">B5807_00691</name>
</gene>
<reference evidence="9 10" key="1">
    <citation type="journal article" date="2017" name="Genome Announc.">
        <title>Genome sequence of the saprophytic ascomycete Epicoccum nigrum ICMP 19927 strain isolated from New Zealand.</title>
        <authorList>
            <person name="Fokin M."/>
            <person name="Fleetwood D."/>
            <person name="Weir B.S."/>
            <person name="Villas-Boas S.G."/>
        </authorList>
    </citation>
    <scope>NUCLEOTIDE SEQUENCE [LARGE SCALE GENOMIC DNA]</scope>
    <source>
        <strain evidence="9 10">ICMP 19927</strain>
    </source>
</reference>
<protein>
    <recommendedName>
        <fullName evidence="8">Chitin-binding type-2 domain-containing protein</fullName>
    </recommendedName>
</protein>
<evidence type="ECO:0000313" key="10">
    <source>
        <dbReference type="Proteomes" id="UP000193240"/>
    </source>
</evidence>
<feature type="signal peptide" evidence="7">
    <location>
        <begin position="1"/>
        <end position="21"/>
    </location>
</feature>
<evidence type="ECO:0000313" key="9">
    <source>
        <dbReference type="EMBL" id="OSS53426.1"/>
    </source>
</evidence>
<dbReference type="Gene3D" id="2.170.140.10">
    <property type="entry name" value="Chitin binding domain"/>
    <property type="match status" value="2"/>
</dbReference>
<feature type="chain" id="PRO_5013277123" description="Chitin-binding type-2 domain-containing protein" evidence="7">
    <location>
        <begin position="22"/>
        <end position="255"/>
    </location>
</feature>
<evidence type="ECO:0000256" key="2">
    <source>
        <dbReference type="ARBA" id="ARBA00022729"/>
    </source>
</evidence>
<dbReference type="SUPFAM" id="SSF57625">
    <property type="entry name" value="Invertebrate chitin-binding proteins"/>
    <property type="match status" value="2"/>
</dbReference>
<dbReference type="GO" id="GO:0008061">
    <property type="term" value="F:chitin binding"/>
    <property type="evidence" value="ECO:0007669"/>
    <property type="project" value="UniProtKB-KW"/>
</dbReference>
<keyword evidence="3" id="KW-0677">Repeat</keyword>
<sequence length="255" mass="26505">MLPAVSALLLVALSCCSATQAAVLRRQLLNSLPGLSSLTNGTGALNGILPANILPIREVASASLFDCPADGTFPDPTNCKQSFACKDGTPELVICPGLTVFNPESLKCDYEPNVDCVIPATKSTIAPRADSDTASTRRKTARQVSCPEPLAYNPDTDLCELGDLLPFDLETRNVARQAAFQCPAMFGSFPNPDNDAKYFLCVGSIPFPLNCPAGQLFDSGLGVCTTSVPTSSSSPSATPTATPSPSTEPSSTGLA</sequence>
<evidence type="ECO:0000256" key="6">
    <source>
        <dbReference type="SAM" id="MobiDB-lite"/>
    </source>
</evidence>
<dbReference type="EMBL" id="KZ107838">
    <property type="protein sequence ID" value="OSS53426.1"/>
    <property type="molecule type" value="Genomic_DNA"/>
</dbReference>